<dbReference type="SUPFAM" id="SSF53474">
    <property type="entry name" value="alpha/beta-Hydrolases"/>
    <property type="match status" value="1"/>
</dbReference>
<keyword evidence="2" id="KW-0378">Hydrolase</keyword>
<reference evidence="2 3" key="1">
    <citation type="submission" date="2024-01" db="EMBL/GenBank/DDBJ databases">
        <title>Hyphobacterium bacterium isolated from marine sediment.</title>
        <authorList>
            <person name="Zhao S."/>
        </authorList>
    </citation>
    <scope>NUCLEOTIDE SEQUENCE [LARGE SCALE GENOMIC DNA]</scope>
    <source>
        <strain evidence="2 3">Y60-23</strain>
    </source>
</reference>
<proteinExistence type="predicted"/>
<gene>
    <name evidence="2" type="ORF">V0U35_11050</name>
</gene>
<keyword evidence="3" id="KW-1185">Reference proteome</keyword>
<dbReference type="InterPro" id="IPR029058">
    <property type="entry name" value="AB_hydrolase_fold"/>
</dbReference>
<feature type="domain" description="AB hydrolase-1" evidence="1">
    <location>
        <begin position="4"/>
        <end position="229"/>
    </location>
</feature>
<dbReference type="RefSeq" id="WP_330196774.1">
    <property type="nucleotide sequence ID" value="NZ_JAZDRO010000004.1"/>
</dbReference>
<dbReference type="EMBL" id="JAZDRO010000004">
    <property type="protein sequence ID" value="MEE2567214.1"/>
    <property type="molecule type" value="Genomic_DNA"/>
</dbReference>
<evidence type="ECO:0000259" key="1">
    <source>
        <dbReference type="Pfam" id="PF12697"/>
    </source>
</evidence>
<sequence length="239" mass="26858">MTHFLLIHGSWHGALCWYKVAPLLEAEGHSVTVAELPGRGRHPVRPAFVGLRDMVKAMTRQLPPGVSFTTVAHSRYGILASLLAETMPERVERTIYLASYMLRAGERAADHFRADMASFLRPAVSFCRTGLWDWLDPSVYREALYHDCPVEDWMLGRLMLCREPLRPALTRLKLSEARYGAVPRAYIRLTEDRAVTPALQDRVLNATPVDRVEDIAASHSAYFSKAEALTRTLLKLAGS</sequence>
<dbReference type="InterPro" id="IPR000073">
    <property type="entry name" value="AB_hydrolase_1"/>
</dbReference>
<dbReference type="InterPro" id="IPR045889">
    <property type="entry name" value="MES/HNL"/>
</dbReference>
<organism evidence="2 3">
    <name type="scientific">Hyphobacterium marinum</name>
    <dbReference type="NCBI Taxonomy" id="3116574"/>
    <lineage>
        <taxon>Bacteria</taxon>
        <taxon>Pseudomonadati</taxon>
        <taxon>Pseudomonadota</taxon>
        <taxon>Alphaproteobacteria</taxon>
        <taxon>Maricaulales</taxon>
        <taxon>Maricaulaceae</taxon>
        <taxon>Hyphobacterium</taxon>
    </lineage>
</organism>
<dbReference type="Proteomes" id="UP001310692">
    <property type="component" value="Unassembled WGS sequence"/>
</dbReference>
<dbReference type="GO" id="GO:0016787">
    <property type="term" value="F:hydrolase activity"/>
    <property type="evidence" value="ECO:0007669"/>
    <property type="project" value="UniProtKB-KW"/>
</dbReference>
<name>A0ABU7M074_9PROT</name>
<comment type="caution">
    <text evidence="2">The sequence shown here is derived from an EMBL/GenBank/DDBJ whole genome shotgun (WGS) entry which is preliminary data.</text>
</comment>
<dbReference type="PANTHER" id="PTHR10992">
    <property type="entry name" value="METHYLESTERASE FAMILY MEMBER"/>
    <property type="match status" value="1"/>
</dbReference>
<protein>
    <submittedName>
        <fullName evidence="2">Alpha/beta fold hydrolase</fullName>
    </submittedName>
</protein>
<dbReference type="Pfam" id="PF12697">
    <property type="entry name" value="Abhydrolase_6"/>
    <property type="match status" value="1"/>
</dbReference>
<dbReference type="PANTHER" id="PTHR10992:SF1086">
    <property type="entry name" value="AB HYDROLASE-1 DOMAIN-CONTAINING PROTEIN"/>
    <property type="match status" value="1"/>
</dbReference>
<accession>A0ABU7M074</accession>
<evidence type="ECO:0000313" key="3">
    <source>
        <dbReference type="Proteomes" id="UP001310692"/>
    </source>
</evidence>
<evidence type="ECO:0000313" key="2">
    <source>
        <dbReference type="EMBL" id="MEE2567214.1"/>
    </source>
</evidence>
<dbReference type="Gene3D" id="3.40.50.1820">
    <property type="entry name" value="alpha/beta hydrolase"/>
    <property type="match status" value="1"/>
</dbReference>